<reference evidence="1" key="1">
    <citation type="submission" date="2021-01" db="EMBL/GenBank/DDBJ databases">
        <authorList>
            <person name="Corre E."/>
            <person name="Pelletier E."/>
            <person name="Niang G."/>
            <person name="Scheremetjew M."/>
            <person name="Finn R."/>
            <person name="Kale V."/>
            <person name="Holt S."/>
            <person name="Cochrane G."/>
            <person name="Meng A."/>
            <person name="Brown T."/>
            <person name="Cohen L."/>
        </authorList>
    </citation>
    <scope>NUCLEOTIDE SEQUENCE</scope>
    <source>
        <strain evidence="1">CCAP 1951/1</strain>
    </source>
</reference>
<gene>
    <name evidence="1" type="ORF">NDES1114_LOCUS10118</name>
</gene>
<organism evidence="1">
    <name type="scientific">Neobodo designis</name>
    <name type="common">Flagellated protozoan</name>
    <name type="synonym">Bodo designis</name>
    <dbReference type="NCBI Taxonomy" id="312471"/>
    <lineage>
        <taxon>Eukaryota</taxon>
        <taxon>Discoba</taxon>
        <taxon>Euglenozoa</taxon>
        <taxon>Kinetoplastea</taxon>
        <taxon>Metakinetoplastina</taxon>
        <taxon>Neobodonida</taxon>
        <taxon>Neobodo</taxon>
    </lineage>
</organism>
<dbReference type="EMBL" id="HBGF01015447">
    <property type="protein sequence ID" value="CAD9106782.1"/>
    <property type="molecule type" value="Transcribed_RNA"/>
</dbReference>
<dbReference type="AlphaFoldDB" id="A0A7S1LKI8"/>
<accession>A0A7S1LKI8</accession>
<name>A0A7S1LKI8_NEODS</name>
<protein>
    <submittedName>
        <fullName evidence="1">Uncharacterized protein</fullName>
    </submittedName>
</protein>
<sequence>MPTLAELRAEQAEMQQASGKQLQAYFAAGKETRPWDGFWVVVPIHPVRRTALSEEPADAWDRARAEHRLYRPEHSVVFMREDKAAGSVAGTWWDGSDERYRIEGTPAVSGRSIDSARLVIPSTGKLLTPACFRSGYSANAVEVRFEWSVASPTPGPDAVRLSRLETPRMVAVSSSDGFAAAAHICRRLVEMRPLHFQAAPVIATSTEAASATYAVVDTRGAAASGSDEPVGDTAAPSLNAGLPPSVTLCSSDDFDKHIERETVMTYRFSDDEALPAKRAGVDARGCWRVLASTGKTLVFPADTSDIVRLRQWFAPCALAHVVLGEGSTEKSFDHEVRQRTLAALHRERLSGVKGPAVCGKRVVDGFTVYELACGTAEEAAQVFARDLRV</sequence>
<proteinExistence type="predicted"/>
<evidence type="ECO:0000313" key="1">
    <source>
        <dbReference type="EMBL" id="CAD9106782.1"/>
    </source>
</evidence>